<dbReference type="EMBL" id="JBHRZH010000021">
    <property type="protein sequence ID" value="MFC3763936.1"/>
    <property type="molecule type" value="Genomic_DNA"/>
</dbReference>
<protein>
    <submittedName>
        <fullName evidence="2">Uncharacterized protein</fullName>
    </submittedName>
</protein>
<name>A0ABV7YFC4_9ACTN</name>
<reference evidence="3" key="1">
    <citation type="journal article" date="2019" name="Int. J. Syst. Evol. Microbiol.">
        <title>The Global Catalogue of Microorganisms (GCM) 10K type strain sequencing project: providing services to taxonomists for standard genome sequencing and annotation.</title>
        <authorList>
            <consortium name="The Broad Institute Genomics Platform"/>
            <consortium name="The Broad Institute Genome Sequencing Center for Infectious Disease"/>
            <person name="Wu L."/>
            <person name="Ma J."/>
        </authorList>
    </citation>
    <scope>NUCLEOTIDE SEQUENCE [LARGE SCALE GENOMIC DNA]</scope>
    <source>
        <strain evidence="3">CGMCC 4.7241</strain>
    </source>
</reference>
<proteinExistence type="predicted"/>
<organism evidence="2 3">
    <name type="scientific">Tenggerimyces flavus</name>
    <dbReference type="NCBI Taxonomy" id="1708749"/>
    <lineage>
        <taxon>Bacteria</taxon>
        <taxon>Bacillati</taxon>
        <taxon>Actinomycetota</taxon>
        <taxon>Actinomycetes</taxon>
        <taxon>Propionibacteriales</taxon>
        <taxon>Nocardioidaceae</taxon>
        <taxon>Tenggerimyces</taxon>
    </lineage>
</organism>
<dbReference type="Proteomes" id="UP001595699">
    <property type="component" value="Unassembled WGS sequence"/>
</dbReference>
<gene>
    <name evidence="2" type="ORF">ACFOUW_24080</name>
</gene>
<evidence type="ECO:0000313" key="3">
    <source>
        <dbReference type="Proteomes" id="UP001595699"/>
    </source>
</evidence>
<evidence type="ECO:0000256" key="1">
    <source>
        <dbReference type="SAM" id="MobiDB-lite"/>
    </source>
</evidence>
<evidence type="ECO:0000313" key="2">
    <source>
        <dbReference type="EMBL" id="MFC3763936.1"/>
    </source>
</evidence>
<dbReference type="RefSeq" id="WP_205120877.1">
    <property type="nucleotide sequence ID" value="NZ_JAFBCM010000001.1"/>
</dbReference>
<accession>A0ABV7YFC4</accession>
<sequence length="575" mass="61107">MFPSSRSPFCCPACGTPAENPPEASPEPTAPTAVAEGVTLDHLKAAGLQLVADEHAPVDTRKGLVFTQAQAEYLVAEQSRGAGIVGRDLDRLAPMPAGSPTLSYLIAAWIVKAPTPTARAAGALMGKRDWKYAQSIVFPTAVVTMFVADVGNALERTTRPSRSWERPPLQAIRTQADPCMIATTFLAKAIDTVFDTLKLDPKTGSDLPVIGWLVAVWDEAVELMRGIVHAVVDTLTKPAFSALRTAMGILAVVSIIRSYLGTPQLTVDLDPPDLSPGNPYRFAVGDAADIAGTFVARADPKQAWPEGLKSCARAVGIDVPEVVANGAKVTWTVEEPVPVTHLTSPAVGKVEKNEARLTFVTGREDPETAKGKERIAPSTATATIERKELNELLKLVRGRLQAAMDDLLNKIPVAAIRTAVKGVVASIVNPVLDELEAEIKKQVSGVFTVSGSGTVWVAFHQPDDPTATPVPPKPSKKPQPKGDFCGKYRDAALWWSKNASVAAATEFAARLRAIRSLASPAQRTDLDVMIKIFDLVGSGANAGVIGNEVEKNDFPGAGTRLGTACKVDPSWFQLG</sequence>
<keyword evidence="3" id="KW-1185">Reference proteome</keyword>
<feature type="region of interest" description="Disordered" evidence="1">
    <location>
        <begin position="462"/>
        <end position="481"/>
    </location>
</feature>
<comment type="caution">
    <text evidence="2">The sequence shown here is derived from an EMBL/GenBank/DDBJ whole genome shotgun (WGS) entry which is preliminary data.</text>
</comment>